<proteinExistence type="predicted"/>
<dbReference type="Proteomes" id="UP000422837">
    <property type="component" value="Chromosome"/>
</dbReference>
<dbReference type="AlphaFoldDB" id="A0ABD6YYL2"/>
<sequence>MDYDDIYQVESLLVSNNEEKYVNDLLKSGWKLISVTQYKDEYNEYGKYVLGADKETFEKRNLKMIEDEEVKKNGYPF</sequence>
<evidence type="ECO:0008006" key="3">
    <source>
        <dbReference type="Google" id="ProtNLM"/>
    </source>
</evidence>
<organism evidence="1 2">
    <name type="scientific">Enterococcus casseliflavus</name>
    <name type="common">Enterococcus flavescens</name>
    <dbReference type="NCBI Taxonomy" id="37734"/>
    <lineage>
        <taxon>Bacteria</taxon>
        <taxon>Bacillati</taxon>
        <taxon>Bacillota</taxon>
        <taxon>Bacilli</taxon>
        <taxon>Lactobacillales</taxon>
        <taxon>Enterococcaceae</taxon>
        <taxon>Enterococcus</taxon>
    </lineage>
</organism>
<evidence type="ECO:0000313" key="2">
    <source>
        <dbReference type="Proteomes" id="UP000422837"/>
    </source>
</evidence>
<evidence type="ECO:0000313" key="1">
    <source>
        <dbReference type="EMBL" id="QGN29146.1"/>
    </source>
</evidence>
<gene>
    <name evidence="1" type="ORF">GFU50_06370</name>
</gene>
<reference evidence="1 2" key="1">
    <citation type="submission" date="2019-11" db="EMBL/GenBank/DDBJ databases">
        <title>Detection and genome characteristic of a blood enterococcus casselifavus isolate from Zhengzhou,china.</title>
        <authorList>
            <person name="Wen P."/>
        </authorList>
    </citation>
    <scope>NUCLEOTIDE SEQUENCE [LARGE SCALE GENOMIC DNA]</scope>
    <source>
        <strain evidence="1 2">EC291</strain>
    </source>
</reference>
<protein>
    <recommendedName>
        <fullName evidence="3">DUF4177 domain-containing protein</fullName>
    </recommendedName>
</protein>
<dbReference type="RefSeq" id="WP_154694335.1">
    <property type="nucleotide sequence ID" value="NZ_CP046123.1"/>
</dbReference>
<name>A0ABD6YYL2_ENTCA</name>
<accession>A0ABD6YYL2</accession>
<dbReference type="EMBL" id="CP046123">
    <property type="protein sequence ID" value="QGN29146.1"/>
    <property type="molecule type" value="Genomic_DNA"/>
</dbReference>